<sequence length="191" mass="21526">MAEAACRGLVDLAGQVTTQLLPWLDRPFVFFGHSFGALLAFEVTRQLRRRGSPLPSKLIVAAFCSPEISLFRQSVSQLGNEELLHWLRETGGEMDKPLANLEWQDLLLPTLRADLEAIEGYRYTTESPLECPITAFVGRGDKIAPWNQMIGWRRQTSGSFNFHVIDGQHLFLRTAHTPLINIVRKELPALS</sequence>
<dbReference type="PANTHER" id="PTHR11487">
    <property type="entry name" value="THIOESTERASE"/>
    <property type="match status" value="1"/>
</dbReference>
<reference evidence="3 4" key="1">
    <citation type="submission" date="2019-02" db="EMBL/GenBank/DDBJ databases">
        <title>Deep-cultivation of Planctomycetes and their phenomic and genomic characterization uncovers novel biology.</title>
        <authorList>
            <person name="Wiegand S."/>
            <person name="Jogler M."/>
            <person name="Boedeker C."/>
            <person name="Pinto D."/>
            <person name="Vollmers J."/>
            <person name="Rivas-Marin E."/>
            <person name="Kohn T."/>
            <person name="Peeters S.H."/>
            <person name="Heuer A."/>
            <person name="Rast P."/>
            <person name="Oberbeckmann S."/>
            <person name="Bunk B."/>
            <person name="Jeske O."/>
            <person name="Meyerdierks A."/>
            <person name="Storesund J.E."/>
            <person name="Kallscheuer N."/>
            <person name="Luecker S."/>
            <person name="Lage O.M."/>
            <person name="Pohl T."/>
            <person name="Merkel B.J."/>
            <person name="Hornburger P."/>
            <person name="Mueller R.-W."/>
            <person name="Bruemmer F."/>
            <person name="Labrenz M."/>
            <person name="Spormann A.M."/>
            <person name="Op den Camp H."/>
            <person name="Overmann J."/>
            <person name="Amann R."/>
            <person name="Jetten M.S.M."/>
            <person name="Mascher T."/>
            <person name="Medema M.H."/>
            <person name="Devos D.P."/>
            <person name="Kaster A.-K."/>
            <person name="Ovreas L."/>
            <person name="Rohde M."/>
            <person name="Galperin M.Y."/>
            <person name="Jogler C."/>
        </authorList>
    </citation>
    <scope>NUCLEOTIDE SEQUENCE [LARGE SCALE GENOMIC DNA]</scope>
    <source>
        <strain evidence="3 4">Spb1</strain>
    </source>
</reference>
<dbReference type="SUPFAM" id="SSF53474">
    <property type="entry name" value="alpha/beta-Hydrolases"/>
    <property type="match status" value="1"/>
</dbReference>
<dbReference type="InterPro" id="IPR012223">
    <property type="entry name" value="TEII"/>
</dbReference>
<dbReference type="Proteomes" id="UP000315349">
    <property type="component" value="Chromosome"/>
</dbReference>
<dbReference type="Gene3D" id="3.40.50.1820">
    <property type="entry name" value="alpha/beta hydrolase"/>
    <property type="match status" value="1"/>
</dbReference>
<dbReference type="EMBL" id="CP036299">
    <property type="protein sequence ID" value="QDV31873.1"/>
    <property type="molecule type" value="Genomic_DNA"/>
</dbReference>
<dbReference type="AlphaFoldDB" id="A0A518GTG6"/>
<dbReference type="PANTHER" id="PTHR11487:SF0">
    <property type="entry name" value="S-ACYL FATTY ACID SYNTHASE THIOESTERASE, MEDIUM CHAIN"/>
    <property type="match status" value="1"/>
</dbReference>
<dbReference type="KEGG" id="peh:Spb1_38190"/>
<dbReference type="Pfam" id="PF00975">
    <property type="entry name" value="Thioesterase"/>
    <property type="match status" value="1"/>
</dbReference>
<dbReference type="GO" id="GO:0008610">
    <property type="term" value="P:lipid biosynthetic process"/>
    <property type="evidence" value="ECO:0007669"/>
    <property type="project" value="TreeGrafter"/>
</dbReference>
<dbReference type="GO" id="GO:0016491">
    <property type="term" value="F:oxidoreductase activity"/>
    <property type="evidence" value="ECO:0007669"/>
    <property type="project" value="UniProtKB-KW"/>
</dbReference>
<keyword evidence="3" id="KW-0560">Oxidoreductase</keyword>
<evidence type="ECO:0000313" key="4">
    <source>
        <dbReference type="Proteomes" id="UP000315349"/>
    </source>
</evidence>
<keyword evidence="4" id="KW-1185">Reference proteome</keyword>
<protein>
    <submittedName>
        <fullName evidence="3">Linear gramicidin dehydrogenase LgrE</fullName>
        <ecNumber evidence="3">1.1.-.-</ecNumber>
    </submittedName>
</protein>
<evidence type="ECO:0000313" key="3">
    <source>
        <dbReference type="EMBL" id="QDV31873.1"/>
    </source>
</evidence>
<organism evidence="3 4">
    <name type="scientific">Planctopirus ephydatiae</name>
    <dbReference type="NCBI Taxonomy" id="2528019"/>
    <lineage>
        <taxon>Bacteria</taxon>
        <taxon>Pseudomonadati</taxon>
        <taxon>Planctomycetota</taxon>
        <taxon>Planctomycetia</taxon>
        <taxon>Planctomycetales</taxon>
        <taxon>Planctomycetaceae</taxon>
        <taxon>Planctopirus</taxon>
    </lineage>
</organism>
<proteinExistence type="inferred from homology"/>
<name>A0A518GTG6_9PLAN</name>
<gene>
    <name evidence="3" type="primary">lgrE</name>
    <name evidence="3" type="ORF">Spb1_38190</name>
</gene>
<accession>A0A518GTG6</accession>
<evidence type="ECO:0000256" key="1">
    <source>
        <dbReference type="ARBA" id="ARBA00007169"/>
    </source>
</evidence>
<dbReference type="InterPro" id="IPR001031">
    <property type="entry name" value="Thioesterase"/>
</dbReference>
<comment type="similarity">
    <text evidence="1">Belongs to the thioesterase family.</text>
</comment>
<dbReference type="InterPro" id="IPR029058">
    <property type="entry name" value="AB_hydrolase_fold"/>
</dbReference>
<feature type="domain" description="Thioesterase" evidence="2">
    <location>
        <begin position="3"/>
        <end position="184"/>
    </location>
</feature>
<evidence type="ECO:0000259" key="2">
    <source>
        <dbReference type="Pfam" id="PF00975"/>
    </source>
</evidence>
<dbReference type="EC" id="1.1.-.-" evidence="3"/>